<dbReference type="PROSITE" id="PS51379">
    <property type="entry name" value="4FE4S_FER_2"/>
    <property type="match status" value="2"/>
</dbReference>
<protein>
    <recommendedName>
        <fullName evidence="4">4Fe-4S ferredoxin-type domain-containing protein</fullName>
    </recommendedName>
</protein>
<accession>I3CK78</accession>
<keyword evidence="1" id="KW-0479">Metal-binding</keyword>
<reference evidence="5 6" key="1">
    <citation type="submission" date="2011-11" db="EMBL/GenBank/DDBJ databases">
        <title>Improved High-Quality Draft sequence of Beggiatoa alba B18lD.</title>
        <authorList>
            <consortium name="US DOE Joint Genome Institute"/>
            <person name="Lucas S."/>
            <person name="Han J."/>
            <person name="Lapidus A."/>
            <person name="Cheng J.-F."/>
            <person name="Goodwin L."/>
            <person name="Pitluck S."/>
            <person name="Peters L."/>
            <person name="Mikhailova N."/>
            <person name="Held B."/>
            <person name="Detter J.C."/>
            <person name="Han C."/>
            <person name="Tapia R."/>
            <person name="Land M."/>
            <person name="Hauser L."/>
            <person name="Kyrpides N."/>
            <person name="Ivanova N."/>
            <person name="Pagani I."/>
            <person name="Samuel K."/>
            <person name="Teske A."/>
            <person name="Mueller J."/>
            <person name="Woyke T."/>
        </authorList>
    </citation>
    <scope>NUCLEOTIDE SEQUENCE [LARGE SCALE GENOMIC DNA]</scope>
    <source>
        <strain evidence="5 6">B18LD</strain>
    </source>
</reference>
<dbReference type="STRING" id="395493.BegalDRAFT_3200"/>
<proteinExistence type="predicted"/>
<feature type="domain" description="4Fe-4S ferredoxin-type" evidence="4">
    <location>
        <begin position="338"/>
        <end position="366"/>
    </location>
</feature>
<dbReference type="Proteomes" id="UP000005744">
    <property type="component" value="Unassembled WGS sequence"/>
</dbReference>
<dbReference type="PANTHER" id="PTHR40447">
    <property type="entry name" value="ANAEROBIC SULFITE REDUCTASE SUBUNIT A"/>
    <property type="match status" value="1"/>
</dbReference>
<dbReference type="EMBL" id="JH600070">
    <property type="protein sequence ID" value="EIJ44021.1"/>
    <property type="molecule type" value="Genomic_DNA"/>
</dbReference>
<dbReference type="PROSITE" id="PS00198">
    <property type="entry name" value="4FE4S_FER_1"/>
    <property type="match status" value="2"/>
</dbReference>
<dbReference type="HOGENOM" id="CLU_046702_1_0_6"/>
<evidence type="ECO:0000313" key="5">
    <source>
        <dbReference type="EMBL" id="EIJ44021.1"/>
    </source>
</evidence>
<dbReference type="Pfam" id="PF17179">
    <property type="entry name" value="Fer4_22"/>
    <property type="match status" value="1"/>
</dbReference>
<organism evidence="5 6">
    <name type="scientific">Beggiatoa alba B18LD</name>
    <dbReference type="NCBI Taxonomy" id="395493"/>
    <lineage>
        <taxon>Bacteria</taxon>
        <taxon>Pseudomonadati</taxon>
        <taxon>Pseudomonadota</taxon>
        <taxon>Gammaproteobacteria</taxon>
        <taxon>Thiotrichales</taxon>
        <taxon>Thiotrichaceae</taxon>
        <taxon>Beggiatoa</taxon>
    </lineage>
</organism>
<evidence type="ECO:0000256" key="1">
    <source>
        <dbReference type="ARBA" id="ARBA00022723"/>
    </source>
</evidence>
<evidence type="ECO:0000256" key="3">
    <source>
        <dbReference type="ARBA" id="ARBA00023014"/>
    </source>
</evidence>
<dbReference type="RefSeq" id="WP_002691717.1">
    <property type="nucleotide sequence ID" value="NZ_JH600070.1"/>
</dbReference>
<dbReference type="OrthoDB" id="9795302at2"/>
<sequence>MRNQDLLIYLPHTQLHLLFKVLQQAGYQCVIPQVRDHTIVFDTAPADATEAVNALPRGYQDIQSAGRYCLEHNDNPRYFAWATGAQALKPLTFAPRETLWTVSRDATGKLNFVETLPNPKPTAVIGVRGCDLAALQLQDQHFCYKEYADNYYSKRRRSLLLIGVDCARSADTCFCHSTGDGVNVTSGYDIALTELDDGFILRFKSEKGRALLAELPQTPVSEAQQQQAQQQTQTAIAMQTRRLPSRDLQATLFSRLDHPHWEEVAKRCLSCTSCTSVCPTCFCHSEGEQADITGTHSEHYRQWDSCFTAGHSYMHSFVLRDSTTFRYRQWMTHKLGSWHEQYGRSGCVGCGRCITWCPVGIDFTAEVSAICA</sequence>
<dbReference type="GO" id="GO:0046872">
    <property type="term" value="F:metal ion binding"/>
    <property type="evidence" value="ECO:0007669"/>
    <property type="project" value="UniProtKB-KW"/>
</dbReference>
<dbReference type="InterPro" id="IPR017900">
    <property type="entry name" value="4Fe4S_Fe_S_CS"/>
</dbReference>
<evidence type="ECO:0000259" key="4">
    <source>
        <dbReference type="PROSITE" id="PS51379"/>
    </source>
</evidence>
<evidence type="ECO:0000313" key="6">
    <source>
        <dbReference type="Proteomes" id="UP000005744"/>
    </source>
</evidence>
<dbReference type="GO" id="GO:0051536">
    <property type="term" value="F:iron-sulfur cluster binding"/>
    <property type="evidence" value="ECO:0007669"/>
    <property type="project" value="UniProtKB-KW"/>
</dbReference>
<keyword evidence="2" id="KW-0408">Iron</keyword>
<feature type="domain" description="4Fe-4S ferredoxin-type" evidence="4">
    <location>
        <begin position="257"/>
        <end position="289"/>
    </location>
</feature>
<dbReference type="AlphaFoldDB" id="I3CK78"/>
<gene>
    <name evidence="5" type="ORF">BegalDRAFT_3200</name>
</gene>
<dbReference type="InterPro" id="IPR017896">
    <property type="entry name" value="4Fe4S_Fe-S-bd"/>
</dbReference>
<dbReference type="PANTHER" id="PTHR40447:SF1">
    <property type="entry name" value="ANAEROBIC SULFITE REDUCTASE SUBUNIT A"/>
    <property type="match status" value="1"/>
</dbReference>
<keyword evidence="3" id="KW-0411">Iron-sulfur</keyword>
<keyword evidence="6" id="KW-1185">Reference proteome</keyword>
<dbReference type="eggNOG" id="COG1453">
    <property type="taxonomic scope" value="Bacteria"/>
</dbReference>
<name>I3CK78_9GAMM</name>
<dbReference type="SUPFAM" id="SSF46548">
    <property type="entry name" value="alpha-helical ferredoxin"/>
    <property type="match status" value="1"/>
</dbReference>
<evidence type="ECO:0000256" key="2">
    <source>
        <dbReference type="ARBA" id="ARBA00023004"/>
    </source>
</evidence>